<accession>A0A095Z6U6</accession>
<dbReference type="InterPro" id="IPR043168">
    <property type="entry name" value="DegV_C"/>
</dbReference>
<dbReference type="OrthoDB" id="9780660at2"/>
<organism evidence="2 3">
    <name type="scientific">Anaerococcus lactolyticus S7-1-13</name>
    <dbReference type="NCBI Taxonomy" id="1284686"/>
    <lineage>
        <taxon>Bacteria</taxon>
        <taxon>Bacillati</taxon>
        <taxon>Bacillota</taxon>
        <taxon>Tissierellia</taxon>
        <taxon>Tissierellales</taxon>
        <taxon>Peptoniphilaceae</taxon>
        <taxon>Anaerococcus</taxon>
    </lineage>
</organism>
<evidence type="ECO:0000313" key="2">
    <source>
        <dbReference type="EMBL" id="KGF04199.1"/>
    </source>
</evidence>
<sequence length="295" mass="33166">MSDFILSATSTVDISREELEKENIKWISFPYQIDGKEYMDDLGKTLSLDDFYQAMIDGAVATTSQITYVRYINYFEDLLKEGKDILHMCLSSGITGEYQQALMAKKELETKYPERKILILDSLTATACQGVLLLALNEQRNEGKTIDEVYDWATKNRANVNALFFTSDLTYLVRGGRLSKAAGSFGNLLNICPIIEVNLEGKLIVRDKIRTKKKAMKSLAKQISKRLIKDFPYLNEIFIVHTHSKEDAEELKSMLNELLPDYTGNISIHEIGTTVGAHLGPGTVGAGFWGEEKTI</sequence>
<dbReference type="NCBIfam" id="TIGR00762">
    <property type="entry name" value="DegV"/>
    <property type="match status" value="1"/>
</dbReference>
<dbReference type="PANTHER" id="PTHR33434:SF2">
    <property type="entry name" value="FATTY ACID-BINDING PROTEIN TM_1468"/>
    <property type="match status" value="1"/>
</dbReference>
<dbReference type="Gene3D" id="3.40.50.10170">
    <property type="match status" value="1"/>
</dbReference>
<dbReference type="eggNOG" id="COG1307">
    <property type="taxonomic scope" value="Bacteria"/>
</dbReference>
<dbReference type="Pfam" id="PF02645">
    <property type="entry name" value="DegV"/>
    <property type="match status" value="1"/>
</dbReference>
<dbReference type="Proteomes" id="UP000029579">
    <property type="component" value="Unassembled WGS sequence"/>
</dbReference>
<evidence type="ECO:0008006" key="4">
    <source>
        <dbReference type="Google" id="ProtNLM"/>
    </source>
</evidence>
<comment type="caution">
    <text evidence="2">The sequence shown here is derived from an EMBL/GenBank/DDBJ whole genome shotgun (WGS) entry which is preliminary data.</text>
</comment>
<dbReference type="EMBL" id="JRMW01000033">
    <property type="protein sequence ID" value="KGF04199.1"/>
    <property type="molecule type" value="Genomic_DNA"/>
</dbReference>
<dbReference type="InterPro" id="IPR050270">
    <property type="entry name" value="DegV_domain_contain"/>
</dbReference>
<gene>
    <name evidence="2" type="ORF">HMPREF1630_05245</name>
</gene>
<dbReference type="GO" id="GO:0008289">
    <property type="term" value="F:lipid binding"/>
    <property type="evidence" value="ECO:0007669"/>
    <property type="project" value="UniProtKB-KW"/>
</dbReference>
<evidence type="ECO:0000256" key="1">
    <source>
        <dbReference type="ARBA" id="ARBA00023121"/>
    </source>
</evidence>
<dbReference type="PANTHER" id="PTHR33434">
    <property type="entry name" value="DEGV DOMAIN-CONTAINING PROTEIN DR_1986-RELATED"/>
    <property type="match status" value="1"/>
</dbReference>
<reference evidence="2 3" key="1">
    <citation type="submission" date="2014-07" db="EMBL/GenBank/DDBJ databases">
        <authorList>
            <person name="McCorrison J."/>
            <person name="Sanka R."/>
            <person name="Torralba M."/>
            <person name="Gillis M."/>
            <person name="Haft D.H."/>
            <person name="Methe B."/>
            <person name="Sutton G."/>
            <person name="Nelson K.E."/>
        </authorList>
    </citation>
    <scope>NUCLEOTIDE SEQUENCE [LARGE SCALE GENOMIC DNA]</scope>
    <source>
        <strain evidence="2 3">S7-1-13</strain>
    </source>
</reference>
<name>A0A095Z6U6_9FIRM</name>
<dbReference type="AlphaFoldDB" id="A0A095Z6U6"/>
<keyword evidence="1" id="KW-0446">Lipid-binding</keyword>
<dbReference type="Gene3D" id="3.30.1180.10">
    <property type="match status" value="1"/>
</dbReference>
<protein>
    <recommendedName>
        <fullName evidence="4">DegV family protein</fullName>
    </recommendedName>
</protein>
<dbReference type="PROSITE" id="PS51482">
    <property type="entry name" value="DEGV"/>
    <property type="match status" value="1"/>
</dbReference>
<dbReference type="InterPro" id="IPR003797">
    <property type="entry name" value="DegV"/>
</dbReference>
<evidence type="ECO:0000313" key="3">
    <source>
        <dbReference type="Proteomes" id="UP000029579"/>
    </source>
</evidence>
<dbReference type="RefSeq" id="WP_037327662.1">
    <property type="nucleotide sequence ID" value="NZ_JRMW01000033.1"/>
</dbReference>
<proteinExistence type="predicted"/>
<dbReference type="SUPFAM" id="SSF82549">
    <property type="entry name" value="DAK1/DegV-like"/>
    <property type="match status" value="1"/>
</dbReference>